<dbReference type="PROSITE" id="PS00624">
    <property type="entry name" value="GMC_OXRED_2"/>
    <property type="match status" value="1"/>
</dbReference>
<name>A0A074JZ02_9RHOB</name>
<dbReference type="Pfam" id="PF00732">
    <property type="entry name" value="GMC_oxred_N"/>
    <property type="match status" value="1"/>
</dbReference>
<dbReference type="PIRSF" id="PIRSF000137">
    <property type="entry name" value="Alcohol_oxidase"/>
    <property type="match status" value="1"/>
</dbReference>
<feature type="binding site" evidence="5">
    <location>
        <begin position="91"/>
        <end position="94"/>
    </location>
    <ligand>
        <name>FAD</name>
        <dbReference type="ChEBI" id="CHEBI:57692"/>
    </ligand>
</feature>
<accession>A0A074JZ02</accession>
<dbReference type="PROSITE" id="PS00623">
    <property type="entry name" value="GMC_OXRED_1"/>
    <property type="match status" value="1"/>
</dbReference>
<dbReference type="eggNOG" id="COG2303">
    <property type="taxonomic scope" value="Bacteria"/>
</dbReference>
<dbReference type="Proteomes" id="UP000027471">
    <property type="component" value="Unassembled WGS sequence"/>
</dbReference>
<dbReference type="Pfam" id="PF05199">
    <property type="entry name" value="GMC_oxred_C"/>
    <property type="match status" value="1"/>
</dbReference>
<evidence type="ECO:0000313" key="9">
    <source>
        <dbReference type="EMBL" id="KEO60803.1"/>
    </source>
</evidence>
<keyword evidence="10" id="KW-1185">Reference proteome</keyword>
<dbReference type="AlphaFoldDB" id="A0A074JZ02"/>
<evidence type="ECO:0000256" key="5">
    <source>
        <dbReference type="PIRSR" id="PIRSR000137-2"/>
    </source>
</evidence>
<evidence type="ECO:0000259" key="7">
    <source>
        <dbReference type="PROSITE" id="PS00623"/>
    </source>
</evidence>
<proteinExistence type="inferred from homology"/>
<evidence type="ECO:0000256" key="1">
    <source>
        <dbReference type="ARBA" id="ARBA00001974"/>
    </source>
</evidence>
<reference evidence="9 10" key="1">
    <citation type="journal article" date="2015" name="Antonie Van Leeuwenhoek">
        <title>Thioclava indica sp. nov., isolated from surface seawater of the Indian Ocean.</title>
        <authorList>
            <person name="Liu Y."/>
            <person name="Lai Q."/>
            <person name="Du J."/>
            <person name="Xu H."/>
            <person name="Jiang L."/>
            <person name="Shao Z."/>
        </authorList>
    </citation>
    <scope>NUCLEOTIDE SEQUENCE [LARGE SCALE GENOMIC DNA]</scope>
    <source>
        <strain evidence="9 10">DT23-4</strain>
    </source>
</reference>
<sequence>MGDFDYIIIGAGSAGCVLANRLSADPANRVCVIEGGGSERAPNVHVPAGILSLYGNAKYDYAYIGTPQPELNNRRIPVNRGKALGGSSTINSMVFIRGASSDYDEWRDLGCTGWAWDDVLPVFKDLESNQLNQSPDWHGFKGEVFVDTPRDPNPLDASFIAAGRAVGLHENRDFNGGTQEGLGIYNVTQKNGLRWSSYRAFLHPVRDRENLTILSGTETTRVILEGKRAVGVEVRDDQGLRVLRARREVILSAGAIGSPSLLMRSGIGPAAMLKSAGVEVAHDLAGVGQNLRDHIDGMITVRSKSTKTLGLSLANLPAMIAAPFKFLFARKGMLSTNYVEAGGFARTKYAGTDPDIQFHFVPGYRSHRGRLVEYGHGYAVHTCVLRPKSVGEIRLGRDGQAEIDHRFFTDPQDAKTLVEGIKVARSIFADPAFDDVRGREMLPGAQVQSDEEILAYLRAEALTVYHPVGTCKMGTDPLAVVDPSSLKVNGIENLRVADASIMPTLIGGNTNVPSMMIGERCARMVLTG</sequence>
<dbReference type="InterPro" id="IPR000172">
    <property type="entry name" value="GMC_OxRdtase_N"/>
</dbReference>
<dbReference type="EMBL" id="AUNB01000014">
    <property type="protein sequence ID" value="KEO60803.1"/>
    <property type="molecule type" value="Genomic_DNA"/>
</dbReference>
<dbReference type="STRING" id="1353528.DT23_12020"/>
<dbReference type="GO" id="GO:0016614">
    <property type="term" value="F:oxidoreductase activity, acting on CH-OH group of donors"/>
    <property type="evidence" value="ECO:0007669"/>
    <property type="project" value="InterPro"/>
</dbReference>
<dbReference type="OrthoDB" id="9785276at2"/>
<keyword evidence="4 5" id="KW-0274">FAD</keyword>
<evidence type="ECO:0000259" key="8">
    <source>
        <dbReference type="PROSITE" id="PS00624"/>
    </source>
</evidence>
<dbReference type="PANTHER" id="PTHR11552:SF147">
    <property type="entry name" value="CHOLINE DEHYDROGENASE, MITOCHONDRIAL"/>
    <property type="match status" value="1"/>
</dbReference>
<organism evidence="9 10">
    <name type="scientific">Thioclava indica</name>
    <dbReference type="NCBI Taxonomy" id="1353528"/>
    <lineage>
        <taxon>Bacteria</taxon>
        <taxon>Pseudomonadati</taxon>
        <taxon>Pseudomonadota</taxon>
        <taxon>Alphaproteobacteria</taxon>
        <taxon>Rhodobacterales</taxon>
        <taxon>Paracoccaceae</taxon>
        <taxon>Thioclava</taxon>
    </lineage>
</organism>
<comment type="cofactor">
    <cofactor evidence="1 5">
        <name>FAD</name>
        <dbReference type="ChEBI" id="CHEBI:57692"/>
    </cofactor>
</comment>
<comment type="caution">
    <text evidence="9">The sequence shown here is derived from an EMBL/GenBank/DDBJ whole genome shotgun (WGS) entry which is preliminary data.</text>
</comment>
<evidence type="ECO:0000256" key="6">
    <source>
        <dbReference type="RuleBase" id="RU003968"/>
    </source>
</evidence>
<dbReference type="RefSeq" id="WP_038128904.1">
    <property type="nucleotide sequence ID" value="NZ_AUNB01000014.1"/>
</dbReference>
<dbReference type="GO" id="GO:0050660">
    <property type="term" value="F:flavin adenine dinucleotide binding"/>
    <property type="evidence" value="ECO:0007669"/>
    <property type="project" value="InterPro"/>
</dbReference>
<dbReference type="InterPro" id="IPR036188">
    <property type="entry name" value="FAD/NAD-bd_sf"/>
</dbReference>
<dbReference type="SUPFAM" id="SSF54373">
    <property type="entry name" value="FAD-linked reductases, C-terminal domain"/>
    <property type="match status" value="1"/>
</dbReference>
<dbReference type="PANTHER" id="PTHR11552">
    <property type="entry name" value="GLUCOSE-METHANOL-CHOLINE GMC OXIDOREDUCTASE"/>
    <property type="match status" value="1"/>
</dbReference>
<keyword evidence="3 6" id="KW-0285">Flavoprotein</keyword>
<evidence type="ECO:0000256" key="3">
    <source>
        <dbReference type="ARBA" id="ARBA00022630"/>
    </source>
</evidence>
<dbReference type="Gene3D" id="3.30.560.10">
    <property type="entry name" value="Glucose Oxidase, domain 3"/>
    <property type="match status" value="1"/>
</dbReference>
<dbReference type="Gene3D" id="3.50.50.60">
    <property type="entry name" value="FAD/NAD(P)-binding domain"/>
    <property type="match status" value="1"/>
</dbReference>
<evidence type="ECO:0000256" key="4">
    <source>
        <dbReference type="ARBA" id="ARBA00022827"/>
    </source>
</evidence>
<dbReference type="InterPro" id="IPR012132">
    <property type="entry name" value="GMC_OxRdtase"/>
</dbReference>
<protein>
    <recommendedName>
        <fullName evidence="7 8">Glucose-methanol-choline oxidoreductase N-terminal domain-containing protein</fullName>
    </recommendedName>
</protein>
<dbReference type="SUPFAM" id="SSF51905">
    <property type="entry name" value="FAD/NAD(P)-binding domain"/>
    <property type="match status" value="1"/>
</dbReference>
<comment type="similarity">
    <text evidence="2 6">Belongs to the GMC oxidoreductase family.</text>
</comment>
<dbReference type="InterPro" id="IPR007867">
    <property type="entry name" value="GMC_OxRtase_C"/>
</dbReference>
<gene>
    <name evidence="9" type="ORF">DT23_12020</name>
</gene>
<evidence type="ECO:0000313" key="10">
    <source>
        <dbReference type="Proteomes" id="UP000027471"/>
    </source>
</evidence>
<feature type="domain" description="Glucose-methanol-choline oxidoreductase N-terminal" evidence="7">
    <location>
        <begin position="81"/>
        <end position="104"/>
    </location>
</feature>
<feature type="domain" description="Glucose-methanol-choline oxidoreductase N-terminal" evidence="8">
    <location>
        <begin position="254"/>
        <end position="268"/>
    </location>
</feature>
<evidence type="ECO:0000256" key="2">
    <source>
        <dbReference type="ARBA" id="ARBA00010790"/>
    </source>
</evidence>